<keyword evidence="1" id="KW-0472">Membrane</keyword>
<protein>
    <submittedName>
        <fullName evidence="2">Uncharacterized protein</fullName>
    </submittedName>
</protein>
<organism evidence="2 3">
    <name type="scientific">Pelagibacter phage HTVC041P</name>
    <dbReference type="NCBI Taxonomy" id="3072833"/>
    <lineage>
        <taxon>Viruses</taxon>
        <taxon>Duplodnaviria</taxon>
        <taxon>Heunggongvirae</taxon>
        <taxon>Uroviricota</taxon>
        <taxon>Caudoviricetes</taxon>
        <taxon>Autographivirales</taxon>
        <taxon>Autographivirales incertae sedis</taxon>
        <taxon>Aequorvirus</taxon>
        <taxon>Aequorvirus HTVC041P</taxon>
    </lineage>
</organism>
<sequence length="79" mass="8829">MPKKKVTPREYAEVSAGVRLSSHEKLCAERMKLLHESITELKKEVKSLRSDVSRGKGMVQVLVFLGTVIAGIIGFFQLK</sequence>
<gene>
    <name evidence="2" type="ORF">HTVC041P_gp43</name>
</gene>
<proteinExistence type="predicted"/>
<keyword evidence="1" id="KW-0812">Transmembrane</keyword>
<dbReference type="EMBL" id="OR420753">
    <property type="protein sequence ID" value="WOZ55777.1"/>
    <property type="molecule type" value="Genomic_DNA"/>
</dbReference>
<dbReference type="Proteomes" id="UP001301519">
    <property type="component" value="Segment"/>
</dbReference>
<keyword evidence="1" id="KW-1133">Transmembrane helix</keyword>
<feature type="transmembrane region" description="Helical" evidence="1">
    <location>
        <begin position="57"/>
        <end position="78"/>
    </location>
</feature>
<name>A0AAX4G3I6_9CAUD</name>
<reference evidence="2 3" key="1">
    <citation type="submission" date="2023-08" db="EMBL/GenBank/DDBJ databases">
        <authorList>
            <person name="Du S."/>
            <person name="Wu Z."/>
            <person name="Wu Y."/>
            <person name="Yang M."/>
            <person name="Shao J."/>
            <person name="Liu H."/>
            <person name="Zhao Y."/>
            <person name="Zhang Z."/>
        </authorList>
    </citation>
    <scope>NUCLEOTIDE SEQUENCE [LARGE SCALE GENOMIC DNA]</scope>
</reference>
<evidence type="ECO:0000313" key="3">
    <source>
        <dbReference type="Proteomes" id="UP001301519"/>
    </source>
</evidence>
<keyword evidence="3" id="KW-1185">Reference proteome</keyword>
<accession>A0AAX4G3I6</accession>
<evidence type="ECO:0000313" key="2">
    <source>
        <dbReference type="EMBL" id="WOZ55777.1"/>
    </source>
</evidence>
<evidence type="ECO:0000256" key="1">
    <source>
        <dbReference type="SAM" id="Phobius"/>
    </source>
</evidence>